<gene>
    <name evidence="2" type="ORF">CLV84_3190</name>
</gene>
<dbReference type="InterPro" id="IPR011033">
    <property type="entry name" value="PRC_barrel-like_sf"/>
</dbReference>
<dbReference type="AlphaFoldDB" id="A0A2S6I518"/>
<comment type="caution">
    <text evidence="2">The sequence shown here is derived from an EMBL/GenBank/DDBJ whole genome shotgun (WGS) entry which is preliminary data.</text>
</comment>
<sequence length="198" mass="23171">MSTIVNENTRNDRDRNTGDRNDTHTRNTKLKFLDNLSGYKVHHDDVDPRGYTVKLPSGETVGEVEGLLADVDAKMVRYVEIEIDDDIINRYDRGRYTEEDRHALIPVGLVHIDTKSNSVTLSGLENDHMTNYPRFRKDRGYSTRYEIDTNDYLSGFHDYGNSYDRNRFSTDEYRRADRLDDDFYTSDFYATRASRQTI</sequence>
<name>A0A2S6I518_9BACT</name>
<dbReference type="Gene3D" id="3.90.50.10">
    <property type="entry name" value="Photosynthetic Reaction Center, subunit H, domain 2"/>
    <property type="match status" value="1"/>
</dbReference>
<proteinExistence type="predicted"/>
<dbReference type="OrthoDB" id="1422173at2"/>
<feature type="compositionally biased region" description="Basic and acidic residues" evidence="1">
    <location>
        <begin position="9"/>
        <end position="25"/>
    </location>
</feature>
<evidence type="ECO:0000313" key="2">
    <source>
        <dbReference type="EMBL" id="PPK86267.1"/>
    </source>
</evidence>
<organism evidence="2 3">
    <name type="scientific">Neolewinella xylanilytica</name>
    <dbReference type="NCBI Taxonomy" id="1514080"/>
    <lineage>
        <taxon>Bacteria</taxon>
        <taxon>Pseudomonadati</taxon>
        <taxon>Bacteroidota</taxon>
        <taxon>Saprospiria</taxon>
        <taxon>Saprospirales</taxon>
        <taxon>Lewinellaceae</taxon>
        <taxon>Neolewinella</taxon>
    </lineage>
</organism>
<dbReference type="RefSeq" id="WP_104420715.1">
    <property type="nucleotide sequence ID" value="NZ_PTJC01000006.1"/>
</dbReference>
<dbReference type="InterPro" id="IPR014747">
    <property type="entry name" value="Bac_photo_RC_H_C"/>
</dbReference>
<feature type="region of interest" description="Disordered" evidence="1">
    <location>
        <begin position="1"/>
        <end position="26"/>
    </location>
</feature>
<evidence type="ECO:0000313" key="3">
    <source>
        <dbReference type="Proteomes" id="UP000237662"/>
    </source>
</evidence>
<dbReference type="Proteomes" id="UP000237662">
    <property type="component" value="Unassembled WGS sequence"/>
</dbReference>
<reference evidence="2 3" key="1">
    <citation type="submission" date="2018-02" db="EMBL/GenBank/DDBJ databases">
        <title>Genomic Encyclopedia of Archaeal and Bacterial Type Strains, Phase II (KMG-II): from individual species to whole genera.</title>
        <authorList>
            <person name="Goeker M."/>
        </authorList>
    </citation>
    <scope>NUCLEOTIDE SEQUENCE [LARGE SCALE GENOMIC DNA]</scope>
    <source>
        <strain evidence="2 3">DSM 29526</strain>
    </source>
</reference>
<dbReference type="SUPFAM" id="SSF50346">
    <property type="entry name" value="PRC-barrel domain"/>
    <property type="match status" value="1"/>
</dbReference>
<accession>A0A2S6I518</accession>
<evidence type="ECO:0008006" key="4">
    <source>
        <dbReference type="Google" id="ProtNLM"/>
    </source>
</evidence>
<keyword evidence="3" id="KW-1185">Reference proteome</keyword>
<dbReference type="EMBL" id="PTJC01000006">
    <property type="protein sequence ID" value="PPK86267.1"/>
    <property type="molecule type" value="Genomic_DNA"/>
</dbReference>
<protein>
    <recommendedName>
        <fullName evidence="4">PRC-barrel domain protein</fullName>
    </recommendedName>
</protein>
<evidence type="ECO:0000256" key="1">
    <source>
        <dbReference type="SAM" id="MobiDB-lite"/>
    </source>
</evidence>
<dbReference type="GO" id="GO:0019684">
    <property type="term" value="P:photosynthesis, light reaction"/>
    <property type="evidence" value="ECO:0007669"/>
    <property type="project" value="InterPro"/>
</dbReference>
<dbReference type="GO" id="GO:0030077">
    <property type="term" value="C:plasma membrane light-harvesting complex"/>
    <property type="evidence" value="ECO:0007669"/>
    <property type="project" value="InterPro"/>
</dbReference>